<evidence type="ECO:0000256" key="1">
    <source>
        <dbReference type="SAM" id="SignalP"/>
    </source>
</evidence>
<protein>
    <recommendedName>
        <fullName evidence="4">SurA-like protein</fullName>
    </recommendedName>
</protein>
<dbReference type="AlphaFoldDB" id="A0A917SLX5"/>
<organism evidence="2 3">
    <name type="scientific">Nakamurella endophytica</name>
    <dbReference type="NCBI Taxonomy" id="1748367"/>
    <lineage>
        <taxon>Bacteria</taxon>
        <taxon>Bacillati</taxon>
        <taxon>Actinomycetota</taxon>
        <taxon>Actinomycetes</taxon>
        <taxon>Nakamurellales</taxon>
        <taxon>Nakamurellaceae</taxon>
        <taxon>Nakamurella</taxon>
    </lineage>
</organism>
<name>A0A917SLX5_9ACTN</name>
<keyword evidence="1" id="KW-0732">Signal</keyword>
<dbReference type="RefSeq" id="WP_188939769.1">
    <property type="nucleotide sequence ID" value="NZ_BMNA01000001.1"/>
</dbReference>
<evidence type="ECO:0000313" key="2">
    <source>
        <dbReference type="EMBL" id="GGL87325.1"/>
    </source>
</evidence>
<sequence length="312" mass="32211">MSPTLTHDDAGPRRVRRSRWAALLAGVLLLSGCSSQPGAAVVVDGAVVSQDALEARTSEVLAASSQGDAADASTRSAVNRAQLTDVIRHRIVAAAIADGTVQVTDPQVQQVLDHNDAASLAGQLQVPRSDVRDAVRDVLAIDQLLKKLPGGGTAVQDVTVRVEGLNATDRSDATVQRNRLLGTSAQVTSALSAAGSRALAPTDVSMVGRGGNAGRPDLMPTGLFDAAVGDVVLVPQGGETQYPYVVLRILSRTVADTPLTTAQLSDQGTATVIALGTLLMGRQAAGLDVRVNPRYGVWDPVALQVVPGNGGW</sequence>
<evidence type="ECO:0008006" key="4">
    <source>
        <dbReference type="Google" id="ProtNLM"/>
    </source>
</evidence>
<reference evidence="2" key="2">
    <citation type="submission" date="2020-09" db="EMBL/GenBank/DDBJ databases">
        <authorList>
            <person name="Sun Q."/>
            <person name="Zhou Y."/>
        </authorList>
    </citation>
    <scope>NUCLEOTIDE SEQUENCE</scope>
    <source>
        <strain evidence="2">CGMCC 4.7308</strain>
    </source>
</reference>
<dbReference type="Proteomes" id="UP000655208">
    <property type="component" value="Unassembled WGS sequence"/>
</dbReference>
<evidence type="ECO:0000313" key="3">
    <source>
        <dbReference type="Proteomes" id="UP000655208"/>
    </source>
</evidence>
<keyword evidence="3" id="KW-1185">Reference proteome</keyword>
<gene>
    <name evidence="2" type="ORF">GCM10011594_03600</name>
</gene>
<feature type="chain" id="PRO_5037241362" description="SurA-like protein" evidence="1">
    <location>
        <begin position="40"/>
        <end position="312"/>
    </location>
</feature>
<dbReference type="InterPro" id="IPR027304">
    <property type="entry name" value="Trigger_fact/SurA_dom_sf"/>
</dbReference>
<dbReference type="SUPFAM" id="SSF109998">
    <property type="entry name" value="Triger factor/SurA peptide-binding domain-like"/>
    <property type="match status" value="1"/>
</dbReference>
<feature type="signal peptide" evidence="1">
    <location>
        <begin position="1"/>
        <end position="39"/>
    </location>
</feature>
<dbReference type="EMBL" id="BMNA01000001">
    <property type="protein sequence ID" value="GGL87325.1"/>
    <property type="molecule type" value="Genomic_DNA"/>
</dbReference>
<accession>A0A917SLX5</accession>
<proteinExistence type="predicted"/>
<reference evidence="2" key="1">
    <citation type="journal article" date="2014" name="Int. J. Syst. Evol. Microbiol.">
        <title>Complete genome sequence of Corynebacterium casei LMG S-19264T (=DSM 44701T), isolated from a smear-ripened cheese.</title>
        <authorList>
            <consortium name="US DOE Joint Genome Institute (JGI-PGF)"/>
            <person name="Walter F."/>
            <person name="Albersmeier A."/>
            <person name="Kalinowski J."/>
            <person name="Ruckert C."/>
        </authorList>
    </citation>
    <scope>NUCLEOTIDE SEQUENCE</scope>
    <source>
        <strain evidence="2">CGMCC 4.7308</strain>
    </source>
</reference>
<comment type="caution">
    <text evidence="2">The sequence shown here is derived from an EMBL/GenBank/DDBJ whole genome shotgun (WGS) entry which is preliminary data.</text>
</comment>